<dbReference type="GO" id="GO:0000978">
    <property type="term" value="F:RNA polymerase II cis-regulatory region sequence-specific DNA binding"/>
    <property type="evidence" value="ECO:0007669"/>
    <property type="project" value="TreeGrafter"/>
</dbReference>
<protein>
    <submittedName>
        <fullName evidence="8">Transcriptional enhancer factor (Tef) related</fullName>
    </submittedName>
</protein>
<dbReference type="PANTHER" id="PTHR11834">
    <property type="entry name" value="TRANSCRIPTIONAL ENHANCER FACTOR TEF RELATED"/>
    <property type="match status" value="1"/>
</dbReference>
<dbReference type="InterPro" id="IPR041086">
    <property type="entry name" value="YBD"/>
</dbReference>
<keyword evidence="4" id="KW-0238">DNA-binding</keyword>
<dbReference type="GO" id="GO:0005667">
    <property type="term" value="C:transcription regulator complex"/>
    <property type="evidence" value="ECO:0007669"/>
    <property type="project" value="TreeGrafter"/>
</dbReference>
<proteinExistence type="predicted"/>
<dbReference type="GO" id="GO:0048568">
    <property type="term" value="P:embryonic organ development"/>
    <property type="evidence" value="ECO:0007669"/>
    <property type="project" value="TreeGrafter"/>
</dbReference>
<sequence length="129" mass="14914">MVEPDATFAVSAIFEGTEDVPINLSTKVCSFGKEVLEKIEDEQPRPENGRYVYRFLRSPMCDYMKKFIGKLLQLPQRELMNSVLENFTILHVLTNKLTNEVLLCIAYVLEVAQEGCRAQHHIYRLTRYG</sequence>
<dbReference type="PANTHER" id="PTHR11834:SF0">
    <property type="entry name" value="PROTEIN SCALLOPED"/>
    <property type="match status" value="1"/>
</dbReference>
<keyword evidence="6" id="KW-0539">Nucleus</keyword>
<feature type="domain" description="YAP binding" evidence="7">
    <location>
        <begin position="5"/>
        <end position="125"/>
    </location>
</feature>
<dbReference type="Pfam" id="PF17725">
    <property type="entry name" value="YBD"/>
    <property type="match status" value="1"/>
</dbReference>
<dbReference type="InParanoid" id="A0A5K4EP74"/>
<keyword evidence="2" id="KW-0217">Developmental protein</keyword>
<evidence type="ECO:0000256" key="6">
    <source>
        <dbReference type="ARBA" id="ARBA00023242"/>
    </source>
</evidence>
<evidence type="ECO:0000256" key="5">
    <source>
        <dbReference type="ARBA" id="ARBA00023163"/>
    </source>
</evidence>
<organism evidence="8">
    <name type="scientific">Schistosoma mansoni</name>
    <name type="common">Blood fluke</name>
    <dbReference type="NCBI Taxonomy" id="6183"/>
    <lineage>
        <taxon>Eukaryota</taxon>
        <taxon>Metazoa</taxon>
        <taxon>Spiralia</taxon>
        <taxon>Lophotrochozoa</taxon>
        <taxon>Platyhelminthes</taxon>
        <taxon>Trematoda</taxon>
        <taxon>Digenea</taxon>
        <taxon>Strigeidida</taxon>
        <taxon>Schistosomatoidea</taxon>
        <taxon>Schistosomatidae</taxon>
        <taxon>Schistosoma</taxon>
    </lineage>
</organism>
<dbReference type="STRING" id="6183.A0A5K4EP74"/>
<evidence type="ECO:0000256" key="2">
    <source>
        <dbReference type="ARBA" id="ARBA00022473"/>
    </source>
</evidence>
<dbReference type="FunFam" id="2.70.50.80:FF:000005">
    <property type="entry name" value="Transcription enhancer factor-like protein egl-44"/>
    <property type="match status" value="1"/>
</dbReference>
<dbReference type="AlphaFoldDB" id="A0A5K4EP74"/>
<dbReference type="GO" id="GO:0005634">
    <property type="term" value="C:nucleus"/>
    <property type="evidence" value="ECO:0007669"/>
    <property type="project" value="UniProtKB-SubCell"/>
</dbReference>
<reference evidence="8" key="1">
    <citation type="submission" date="2019-11" db="UniProtKB">
        <authorList>
            <consortium name="WormBaseParasite"/>
        </authorList>
    </citation>
    <scope>IDENTIFICATION</scope>
    <source>
        <strain evidence="8">Puerto Rican</strain>
    </source>
</reference>
<evidence type="ECO:0000256" key="1">
    <source>
        <dbReference type="ARBA" id="ARBA00004123"/>
    </source>
</evidence>
<evidence type="ECO:0000256" key="4">
    <source>
        <dbReference type="ARBA" id="ARBA00023125"/>
    </source>
</evidence>
<comment type="subcellular location">
    <subcellularLocation>
        <location evidence="1">Nucleus</location>
    </subcellularLocation>
</comment>
<dbReference type="Gene3D" id="2.70.50.80">
    <property type="match status" value="1"/>
</dbReference>
<evidence type="ECO:0000313" key="8">
    <source>
        <dbReference type="WBParaSite" id="Smp_141830.2"/>
    </source>
</evidence>
<keyword evidence="3" id="KW-0805">Transcription regulation</keyword>
<name>A0A5K4EP74_SCHMA</name>
<evidence type="ECO:0000256" key="3">
    <source>
        <dbReference type="ARBA" id="ARBA00023015"/>
    </source>
</evidence>
<keyword evidence="5" id="KW-0804">Transcription</keyword>
<dbReference type="InterPro" id="IPR050937">
    <property type="entry name" value="TEC1_TEAD_TF"/>
</dbReference>
<accession>A0A5K4EP74</accession>
<dbReference type="GO" id="GO:0000981">
    <property type="term" value="F:DNA-binding transcription factor activity, RNA polymerase II-specific"/>
    <property type="evidence" value="ECO:0007669"/>
    <property type="project" value="TreeGrafter"/>
</dbReference>
<dbReference type="WBParaSite" id="Smp_141830.2">
    <property type="protein sequence ID" value="Smp_141830.2"/>
    <property type="gene ID" value="Smp_141830"/>
</dbReference>
<evidence type="ECO:0000259" key="7">
    <source>
        <dbReference type="Pfam" id="PF17725"/>
    </source>
</evidence>
<dbReference type="GO" id="GO:0035329">
    <property type="term" value="P:hippo signaling"/>
    <property type="evidence" value="ECO:0007669"/>
    <property type="project" value="TreeGrafter"/>
</dbReference>